<comment type="caution">
    <text evidence="2">The sequence shown here is derived from an EMBL/GenBank/DDBJ whole genome shotgun (WGS) entry which is preliminary data.</text>
</comment>
<dbReference type="SUPFAM" id="SSF53474">
    <property type="entry name" value="alpha/beta-Hydrolases"/>
    <property type="match status" value="1"/>
</dbReference>
<feature type="domain" description="AB hydrolase-1" evidence="1">
    <location>
        <begin position="33"/>
        <end position="268"/>
    </location>
</feature>
<evidence type="ECO:0000259" key="1">
    <source>
        <dbReference type="Pfam" id="PF00561"/>
    </source>
</evidence>
<dbReference type="InterPro" id="IPR050266">
    <property type="entry name" value="AB_hydrolase_sf"/>
</dbReference>
<protein>
    <recommendedName>
        <fullName evidence="1">AB hydrolase-1 domain-containing protein</fullName>
    </recommendedName>
</protein>
<name>A0A0G0Q6J0_9BACT</name>
<dbReference type="Gene3D" id="3.40.50.1820">
    <property type="entry name" value="alpha/beta hydrolase"/>
    <property type="match status" value="1"/>
</dbReference>
<organism evidence="2 3">
    <name type="scientific">candidate division WS6 bacterium GW2011_GWF2_39_15</name>
    <dbReference type="NCBI Taxonomy" id="1619100"/>
    <lineage>
        <taxon>Bacteria</taxon>
        <taxon>Candidatus Dojkabacteria</taxon>
    </lineage>
</organism>
<reference evidence="2 3" key="1">
    <citation type="journal article" date="2015" name="Nature">
        <title>rRNA introns, odd ribosomes, and small enigmatic genomes across a large radiation of phyla.</title>
        <authorList>
            <person name="Brown C.T."/>
            <person name="Hug L.A."/>
            <person name="Thomas B.C."/>
            <person name="Sharon I."/>
            <person name="Castelle C.J."/>
            <person name="Singh A."/>
            <person name="Wilkins M.J."/>
            <person name="Williams K.H."/>
            <person name="Banfield J.F."/>
        </authorList>
    </citation>
    <scope>NUCLEOTIDE SEQUENCE [LARGE SCALE GENOMIC DNA]</scope>
</reference>
<dbReference type="InterPro" id="IPR000073">
    <property type="entry name" value="AB_hydrolase_1"/>
</dbReference>
<dbReference type="Pfam" id="PF00561">
    <property type="entry name" value="Abhydrolase_1"/>
    <property type="match status" value="1"/>
</dbReference>
<dbReference type="Proteomes" id="UP000034799">
    <property type="component" value="Unassembled WGS sequence"/>
</dbReference>
<dbReference type="STRING" id="1619100.UT34_C0001G0075"/>
<sequence>MKTADLSGLYEQRLVDYNGYNIATYRFGKGKQTVLCLPPFPHSGLAYIRFLECISPKELSFVTLDIPGWIGNSQNIFEHKKFRYDRMMELLDFLVESLGLETFTLMGYSFGTTLSVVLNEKYKERVDKVVLISPLLNGKNIHQDPGVEALRLLRRYELYPVASLYTRVRFKQYSADLIKKGYPQYLIDLYSQMLATMSPHVELDSIYELFSSDFTKYIPPLKKKRTMILYGNDDMPAIQNEVIQLQALLPEALYRMFPGRHEGFLLRPEPSVINSVKEFILG</sequence>
<accession>A0A0G0Q6J0</accession>
<proteinExistence type="predicted"/>
<evidence type="ECO:0000313" key="2">
    <source>
        <dbReference type="EMBL" id="KKR06035.1"/>
    </source>
</evidence>
<dbReference type="EMBL" id="LBWK01000001">
    <property type="protein sequence ID" value="KKR06035.1"/>
    <property type="molecule type" value="Genomic_DNA"/>
</dbReference>
<dbReference type="AlphaFoldDB" id="A0A0G0Q6J0"/>
<dbReference type="InterPro" id="IPR029058">
    <property type="entry name" value="AB_hydrolase_fold"/>
</dbReference>
<evidence type="ECO:0000313" key="3">
    <source>
        <dbReference type="Proteomes" id="UP000034799"/>
    </source>
</evidence>
<gene>
    <name evidence="2" type="ORF">UT34_C0001G0075</name>
</gene>
<dbReference type="PANTHER" id="PTHR43798">
    <property type="entry name" value="MONOACYLGLYCEROL LIPASE"/>
    <property type="match status" value="1"/>
</dbReference>